<organism evidence="1 2">
    <name type="scientific">Blautia hominis</name>
    <dbReference type="NCBI Taxonomy" id="2025493"/>
    <lineage>
        <taxon>Bacteria</taxon>
        <taxon>Bacillati</taxon>
        <taxon>Bacillota</taxon>
        <taxon>Clostridia</taxon>
        <taxon>Lachnospirales</taxon>
        <taxon>Lachnospiraceae</taxon>
        <taxon>Blautia</taxon>
    </lineage>
</organism>
<reference evidence="1 2" key="1">
    <citation type="submission" date="2024-04" db="EMBL/GenBank/DDBJ databases">
        <title>Defined microbial consortia suppress multidrug-resistant proinflammatory Enterobacteriaceae via ecological control.</title>
        <authorList>
            <person name="Furuichi M."/>
            <person name="Kawaguchi T."/>
            <person name="Pust M."/>
            <person name="Yasuma K."/>
            <person name="Plichta D."/>
            <person name="Hasegawa N."/>
            <person name="Ohya T."/>
            <person name="Bhattarai S."/>
            <person name="Sasajima S."/>
            <person name="Aoto Y."/>
            <person name="Tuganbaev T."/>
            <person name="Yaginuma M."/>
            <person name="Ueda M."/>
            <person name="Okahashi N."/>
            <person name="Amafuji K."/>
            <person name="Kiridooshi Y."/>
            <person name="Sugita K."/>
            <person name="Strazar M."/>
            <person name="Skelly A."/>
            <person name="Suda W."/>
            <person name="Hattori M."/>
            <person name="Nakamoto N."/>
            <person name="Caballero S."/>
            <person name="Norman J."/>
            <person name="Olle B."/>
            <person name="Tanoue T."/>
            <person name="Arita M."/>
            <person name="Bucci V."/>
            <person name="Atarashi K."/>
            <person name="Xavier R."/>
            <person name="Honda K."/>
        </authorList>
    </citation>
    <scope>NUCLEOTIDE SEQUENCE [LARGE SCALE GENOMIC DNA]</scope>
    <source>
        <strain evidence="2">k04-0078-D8-1</strain>
    </source>
</reference>
<gene>
    <name evidence="1" type="ORF">K040078D81_09400</name>
</gene>
<keyword evidence="2" id="KW-1185">Reference proteome</keyword>
<comment type="caution">
    <text evidence="1">The sequence shown here is derived from an EMBL/GenBank/DDBJ whole genome shotgun (WGS) entry which is preliminary data.</text>
</comment>
<proteinExistence type="predicted"/>
<name>A0ABQ0B609_9FIRM</name>
<protein>
    <submittedName>
        <fullName evidence="1">Uncharacterized protein</fullName>
    </submittedName>
</protein>
<dbReference type="Proteomes" id="UP001600943">
    <property type="component" value="Unassembled WGS sequence"/>
</dbReference>
<evidence type="ECO:0000313" key="2">
    <source>
        <dbReference type="Proteomes" id="UP001600943"/>
    </source>
</evidence>
<dbReference type="EMBL" id="BAABYW010000001">
    <property type="protein sequence ID" value="GAA6406823.1"/>
    <property type="molecule type" value="Genomic_DNA"/>
</dbReference>
<evidence type="ECO:0000313" key="1">
    <source>
        <dbReference type="EMBL" id="GAA6406823.1"/>
    </source>
</evidence>
<sequence>MGCNLNDVMVYSSIYDLFVSNCSVSLQLQAKIHAESLLAMGFLLGRGTLSYGQRSECADLLNSYIYEFNVDPDMV</sequence>
<accession>A0ABQ0B609</accession>